<sequence length="107" mass="11939">MSKIYLQLDADCIVIGISRLTGEVAADNLLSIDTYDITLLGKRYVNGQFEDVSQQAEPSQPELSEVDKLKAKVEAQQQQLANQEAKLAAQDTMINELNVMLVDMMFM</sequence>
<proteinExistence type="predicted"/>
<keyword evidence="3" id="KW-1185">Reference proteome</keyword>
<gene>
    <name evidence="2" type="ORF">H1S01_03380</name>
</gene>
<name>A0ABR7SYE4_HELCL</name>
<reference evidence="2 3" key="1">
    <citation type="submission" date="2020-07" db="EMBL/GenBank/DDBJ databases">
        <title>Draft whole-genome sequence of Heliobacterium chlorum DSM 3682, type strain.</title>
        <authorList>
            <person name="Kyndt J.A."/>
            <person name="Meyer T.E."/>
            <person name="Imhoff J.F."/>
        </authorList>
    </citation>
    <scope>NUCLEOTIDE SEQUENCE [LARGE SCALE GENOMIC DNA]</scope>
    <source>
        <strain evidence="2 3">DSM 3682</strain>
    </source>
</reference>
<protein>
    <submittedName>
        <fullName evidence="2">Uncharacterized protein</fullName>
    </submittedName>
</protein>
<accession>A0ABR7SYE4</accession>
<comment type="caution">
    <text evidence="2">The sequence shown here is derived from an EMBL/GenBank/DDBJ whole genome shotgun (WGS) entry which is preliminary data.</text>
</comment>
<evidence type="ECO:0000313" key="3">
    <source>
        <dbReference type="Proteomes" id="UP000617402"/>
    </source>
</evidence>
<evidence type="ECO:0000313" key="2">
    <source>
        <dbReference type="EMBL" id="MBC9783554.1"/>
    </source>
</evidence>
<dbReference type="RefSeq" id="WP_188038710.1">
    <property type="nucleotide sequence ID" value="NZ_JACVHF010000002.1"/>
</dbReference>
<dbReference type="Proteomes" id="UP000617402">
    <property type="component" value="Unassembled WGS sequence"/>
</dbReference>
<evidence type="ECO:0000256" key="1">
    <source>
        <dbReference type="SAM" id="Coils"/>
    </source>
</evidence>
<feature type="coiled-coil region" evidence="1">
    <location>
        <begin position="63"/>
        <end position="93"/>
    </location>
</feature>
<keyword evidence="1" id="KW-0175">Coiled coil</keyword>
<organism evidence="2 3">
    <name type="scientific">Heliobacterium chlorum</name>
    <dbReference type="NCBI Taxonomy" id="2698"/>
    <lineage>
        <taxon>Bacteria</taxon>
        <taxon>Bacillati</taxon>
        <taxon>Bacillota</taxon>
        <taxon>Clostridia</taxon>
        <taxon>Eubacteriales</taxon>
        <taxon>Heliobacteriaceae</taxon>
        <taxon>Heliobacterium</taxon>
    </lineage>
</organism>
<dbReference type="EMBL" id="JACVHF010000002">
    <property type="protein sequence ID" value="MBC9783554.1"/>
    <property type="molecule type" value="Genomic_DNA"/>
</dbReference>